<proteinExistence type="predicted"/>
<dbReference type="PROSITE" id="PS51257">
    <property type="entry name" value="PROKAR_LIPOPROTEIN"/>
    <property type="match status" value="1"/>
</dbReference>
<name>A0ABT4UIB9_9BACT</name>
<gene>
    <name evidence="2" type="ORF">O3P16_03880</name>
</gene>
<evidence type="ECO:0000313" key="3">
    <source>
        <dbReference type="Proteomes" id="UP001210231"/>
    </source>
</evidence>
<protein>
    <recommendedName>
        <fullName evidence="4">Lipoprotein</fullName>
    </recommendedName>
</protein>
<reference evidence="2 3" key="1">
    <citation type="submission" date="2022-12" db="EMBL/GenBank/DDBJ databases">
        <title>Chitinophagaceae gen. sp. nov., a new member of the family Chitinophagaceae, isolated from soil in a chemical factory.</title>
        <authorList>
            <person name="Ke Z."/>
        </authorList>
    </citation>
    <scope>NUCLEOTIDE SEQUENCE [LARGE SCALE GENOMIC DNA]</scope>
    <source>
        <strain evidence="2 3">LY-5</strain>
    </source>
</reference>
<feature type="chain" id="PRO_5046743059" description="Lipoprotein" evidence="1">
    <location>
        <begin position="21"/>
        <end position="162"/>
    </location>
</feature>
<keyword evidence="3" id="KW-1185">Reference proteome</keyword>
<dbReference type="Proteomes" id="UP001210231">
    <property type="component" value="Unassembled WGS sequence"/>
</dbReference>
<feature type="signal peptide" evidence="1">
    <location>
        <begin position="1"/>
        <end position="20"/>
    </location>
</feature>
<dbReference type="RefSeq" id="WP_407030263.1">
    <property type="nucleotide sequence ID" value="NZ_JAQGEF010000003.1"/>
</dbReference>
<evidence type="ECO:0008006" key="4">
    <source>
        <dbReference type="Google" id="ProtNLM"/>
    </source>
</evidence>
<keyword evidence="1" id="KW-0732">Signal</keyword>
<dbReference type="EMBL" id="JAQGEF010000003">
    <property type="protein sequence ID" value="MDA3613933.1"/>
    <property type="molecule type" value="Genomic_DNA"/>
</dbReference>
<organism evidence="2 3">
    <name type="scientific">Polluticaenibacter yanchengensis</name>
    <dbReference type="NCBI Taxonomy" id="3014562"/>
    <lineage>
        <taxon>Bacteria</taxon>
        <taxon>Pseudomonadati</taxon>
        <taxon>Bacteroidota</taxon>
        <taxon>Chitinophagia</taxon>
        <taxon>Chitinophagales</taxon>
        <taxon>Chitinophagaceae</taxon>
        <taxon>Polluticaenibacter</taxon>
    </lineage>
</organism>
<evidence type="ECO:0000256" key="1">
    <source>
        <dbReference type="SAM" id="SignalP"/>
    </source>
</evidence>
<sequence length="162" mass="18490">MKKIFIAASCLLLIACGNNSQPENNSSANTATDAKAPFNLVKRESVSSKPVESYEYKFTDGEAKLNNWVFRVNLNETINYHDYEMDIVYHTLEAKDTITIPNLSIEPKVGLKKLGNTDVIIGFYDKNNEFKDYFKVYVQDDNLRVEKIKSYNVKKVATETTE</sequence>
<accession>A0ABT4UIB9</accession>
<comment type="caution">
    <text evidence="2">The sequence shown here is derived from an EMBL/GenBank/DDBJ whole genome shotgun (WGS) entry which is preliminary data.</text>
</comment>
<evidence type="ECO:0000313" key="2">
    <source>
        <dbReference type="EMBL" id="MDA3613933.1"/>
    </source>
</evidence>